<feature type="compositionally biased region" description="Basic and acidic residues" evidence="1">
    <location>
        <begin position="84"/>
        <end position="94"/>
    </location>
</feature>
<organism evidence="2">
    <name type="scientific">uncultured Rubrobacteraceae bacterium</name>
    <dbReference type="NCBI Taxonomy" id="349277"/>
    <lineage>
        <taxon>Bacteria</taxon>
        <taxon>Bacillati</taxon>
        <taxon>Actinomycetota</taxon>
        <taxon>Rubrobacteria</taxon>
        <taxon>Rubrobacterales</taxon>
        <taxon>Rubrobacteraceae</taxon>
        <taxon>environmental samples</taxon>
    </lineage>
</organism>
<name>A0A6J4QTF8_9ACTN</name>
<dbReference type="EMBL" id="CADCVG010000043">
    <property type="protein sequence ID" value="CAA9451586.1"/>
    <property type="molecule type" value="Genomic_DNA"/>
</dbReference>
<proteinExistence type="predicted"/>
<dbReference type="AlphaFoldDB" id="A0A6J4QTF8"/>
<feature type="region of interest" description="Disordered" evidence="1">
    <location>
        <begin position="75"/>
        <end position="94"/>
    </location>
</feature>
<gene>
    <name evidence="2" type="ORF">AVDCRST_MAG14-999</name>
</gene>
<sequence>MTEERHSFWHRIFFGSGTGTERERKVREYIIHRIGDGAHLRDVLGEEYVRRNASPTEAEQILENPELVEAAHEKMRNDFTSGDLDPRRSPDSAR</sequence>
<accession>A0A6J4QTF8</accession>
<protein>
    <submittedName>
        <fullName evidence="2">Uncharacterized protein</fullName>
    </submittedName>
</protein>
<reference evidence="2" key="1">
    <citation type="submission" date="2020-02" db="EMBL/GenBank/DDBJ databases">
        <authorList>
            <person name="Meier V. D."/>
        </authorList>
    </citation>
    <scope>NUCLEOTIDE SEQUENCE</scope>
    <source>
        <strain evidence="2">AVDCRST_MAG14</strain>
    </source>
</reference>
<evidence type="ECO:0000256" key="1">
    <source>
        <dbReference type="SAM" id="MobiDB-lite"/>
    </source>
</evidence>
<evidence type="ECO:0000313" key="2">
    <source>
        <dbReference type="EMBL" id="CAA9451586.1"/>
    </source>
</evidence>